<name>A0A2N5TRY7_9BASI</name>
<protein>
    <submittedName>
        <fullName evidence="2">Uncharacterized protein</fullName>
    </submittedName>
</protein>
<evidence type="ECO:0000313" key="2">
    <source>
        <dbReference type="EMBL" id="PLW28259.1"/>
    </source>
</evidence>
<gene>
    <name evidence="2" type="ORF">PCANC_27716</name>
</gene>
<dbReference type="Proteomes" id="UP000235388">
    <property type="component" value="Unassembled WGS sequence"/>
</dbReference>
<accession>A0A2N5TRY7</accession>
<keyword evidence="3" id="KW-1185">Reference proteome</keyword>
<proteinExistence type="predicted"/>
<comment type="caution">
    <text evidence="2">The sequence shown here is derived from an EMBL/GenBank/DDBJ whole genome shotgun (WGS) entry which is preliminary data.</text>
</comment>
<reference evidence="2 3" key="1">
    <citation type="submission" date="2017-11" db="EMBL/GenBank/DDBJ databases">
        <title>De novo assembly and phasing of dikaryotic genomes from two isolates of Puccinia coronata f. sp. avenae, the causal agent of oat crown rust.</title>
        <authorList>
            <person name="Miller M.E."/>
            <person name="Zhang Y."/>
            <person name="Omidvar V."/>
            <person name="Sperschneider J."/>
            <person name="Schwessinger B."/>
            <person name="Raley C."/>
            <person name="Palmer J.M."/>
            <person name="Garnica D."/>
            <person name="Upadhyaya N."/>
            <person name="Rathjen J."/>
            <person name="Taylor J.M."/>
            <person name="Park R.F."/>
            <person name="Dodds P.N."/>
            <person name="Hirsch C.D."/>
            <person name="Kianian S.F."/>
            <person name="Figueroa M."/>
        </authorList>
    </citation>
    <scope>NUCLEOTIDE SEQUENCE [LARGE SCALE GENOMIC DNA]</scope>
    <source>
        <strain evidence="2">12NC29</strain>
    </source>
</reference>
<dbReference type="EMBL" id="PGCJ01000451">
    <property type="protein sequence ID" value="PLW28259.1"/>
    <property type="molecule type" value="Genomic_DNA"/>
</dbReference>
<feature type="region of interest" description="Disordered" evidence="1">
    <location>
        <begin position="1"/>
        <end position="88"/>
    </location>
</feature>
<feature type="compositionally biased region" description="Polar residues" evidence="1">
    <location>
        <begin position="63"/>
        <end position="88"/>
    </location>
</feature>
<organism evidence="2 3">
    <name type="scientific">Puccinia coronata f. sp. avenae</name>
    <dbReference type="NCBI Taxonomy" id="200324"/>
    <lineage>
        <taxon>Eukaryota</taxon>
        <taxon>Fungi</taxon>
        <taxon>Dikarya</taxon>
        <taxon>Basidiomycota</taxon>
        <taxon>Pucciniomycotina</taxon>
        <taxon>Pucciniomycetes</taxon>
        <taxon>Pucciniales</taxon>
        <taxon>Pucciniaceae</taxon>
        <taxon>Puccinia</taxon>
    </lineage>
</organism>
<evidence type="ECO:0000313" key="3">
    <source>
        <dbReference type="Proteomes" id="UP000235388"/>
    </source>
</evidence>
<sequence length="176" mass="20589">MPLSPPPKTDKGRRNNQYCTTIENLPDDEDKDQQPFQHQQQIWHPTQNPFHKEQTQDPDEETPQPQYQPKHYQSTPYPSRPHFSQRQQGYRLQMGDNSFADIPSRGIKIIKNPTLIFDGNNFTAFLKRYERDAILFGPDKHAMAMQIGRFVKTEELKQELEAMDGYDNVNLKNASN</sequence>
<dbReference type="AlphaFoldDB" id="A0A2N5TRY7"/>
<evidence type="ECO:0000256" key="1">
    <source>
        <dbReference type="SAM" id="MobiDB-lite"/>
    </source>
</evidence>
<dbReference type="OrthoDB" id="2507581at2759"/>